<evidence type="ECO:0000313" key="4">
    <source>
        <dbReference type="EnsemblMetazoa" id="PPA04862.1"/>
    </source>
</evidence>
<dbReference type="EnsemblMetazoa" id="PPA04862.1">
    <property type="protein sequence ID" value="PPA04862.1"/>
    <property type="gene ID" value="WBGene00094416"/>
</dbReference>
<keyword evidence="5" id="KW-1185">Reference proteome</keyword>
<name>A0A2A6CEE4_PRIPA</name>
<feature type="region of interest" description="Disordered" evidence="3">
    <location>
        <begin position="567"/>
        <end position="601"/>
    </location>
</feature>
<feature type="region of interest" description="Disordered" evidence="3">
    <location>
        <begin position="934"/>
        <end position="986"/>
    </location>
</feature>
<feature type="compositionally biased region" description="Polar residues" evidence="3">
    <location>
        <begin position="934"/>
        <end position="954"/>
    </location>
</feature>
<dbReference type="InterPro" id="IPR052065">
    <property type="entry name" value="Compl_asym_regulator"/>
</dbReference>
<dbReference type="OrthoDB" id="5855801at2759"/>
<feature type="region of interest" description="Disordered" evidence="3">
    <location>
        <begin position="425"/>
        <end position="450"/>
    </location>
</feature>
<dbReference type="PROSITE" id="PS50092">
    <property type="entry name" value="TSP1"/>
    <property type="match status" value="2"/>
</dbReference>
<reference evidence="5" key="1">
    <citation type="journal article" date="2008" name="Nat. Genet.">
        <title>The Pristionchus pacificus genome provides a unique perspective on nematode lifestyle and parasitism.</title>
        <authorList>
            <person name="Dieterich C."/>
            <person name="Clifton S.W."/>
            <person name="Schuster L.N."/>
            <person name="Chinwalla A."/>
            <person name="Delehaunty K."/>
            <person name="Dinkelacker I."/>
            <person name="Fulton L."/>
            <person name="Fulton R."/>
            <person name="Godfrey J."/>
            <person name="Minx P."/>
            <person name="Mitreva M."/>
            <person name="Roeseler W."/>
            <person name="Tian H."/>
            <person name="Witte H."/>
            <person name="Yang S.P."/>
            <person name="Wilson R.K."/>
            <person name="Sommer R.J."/>
        </authorList>
    </citation>
    <scope>NUCLEOTIDE SEQUENCE [LARGE SCALE GENOMIC DNA]</scope>
    <source>
        <strain evidence="5">PS312</strain>
    </source>
</reference>
<evidence type="ECO:0000256" key="1">
    <source>
        <dbReference type="ARBA" id="ARBA00022737"/>
    </source>
</evidence>
<feature type="region of interest" description="Disordered" evidence="3">
    <location>
        <begin position="205"/>
        <end position="241"/>
    </location>
</feature>
<evidence type="ECO:0000256" key="2">
    <source>
        <dbReference type="ARBA" id="ARBA00023157"/>
    </source>
</evidence>
<dbReference type="SMART" id="SM00209">
    <property type="entry name" value="TSP1"/>
    <property type="match status" value="2"/>
</dbReference>
<feature type="compositionally biased region" description="Basic and acidic residues" evidence="3">
    <location>
        <begin position="890"/>
        <end position="900"/>
    </location>
</feature>
<accession>A0A2A6CEE4</accession>
<evidence type="ECO:0000256" key="3">
    <source>
        <dbReference type="SAM" id="MobiDB-lite"/>
    </source>
</evidence>
<dbReference type="Proteomes" id="UP000005239">
    <property type="component" value="Unassembled WGS sequence"/>
</dbReference>
<sequence length="1313" mass="144404">SPSHHPPPPPHYQSSLIEPGRELNRVRMVSARSAITLALLLGSAVLSFAEEDQSSSLEDWEIEEEAAEAAEKAATDPTHRKVPRGFVTPRPFVVDHPLYSSTWAGWSAWSFCVNNVKIRVRACNTVRGFSCVGKNQETEPCANSLYHHHPARPSHQPGDYDVPDPYEDDRIEAIKQLYPDESPADVLERRRPNPNFLRIGTTAAPTKASAEIHHPTSIEKQEEVEEKDTEKEKQAGQLPEVDFKKDKGAKTETQGIPLQAEIEGALEKLEVHRNTETRRQHSSNYQTAKAPYAHDGSMGTGYTLISNVDTAISTLDLLESSEESLRRQSVSHDSTAVKQSAGGKNDHAKMQKSKAALAKISQLLDYEIDALEKKVTTVTDGSAHGGGLRAVFQSRGEEAPETGEKRTVDQKFSRLEGVFVGARSTTASPAKKHKGTNDFEASDNADVPMTSRPKTLAKKEINTKSTLYDDAVLDTDKATYDEYEEWIGDDSKEIINRRTNVKKGGRNDANIPIRLTTAHKASRTATQTGSAPATTVSPVGKQKKINFDNSDFLKEILVEDFSDYQDVTGGRKLDGDARISPTATASPRPPPPKVSNPSRSDQLNKVNELENLLGLPHQGLMDETLRSETSPVVWATPTPQFRSEGAFHHRKKVLKKINRAKIDVNNVEVDKNVNMIDSDDHVDVAVVPSKQVQQKAIRKKVLRKKLREQPALIDNDDYSGVKGYSPYPSMKKPVTKGPPRNKAVSFGITGKRHRTIHDGQKGQEILKSHKMLFRNRYNLRKYLRTIKTKKAKVAPINDDTVRALDWMMHSLAATDLIEPARMPTKQQKYQHARVNSHARAEINVGIQQAVKKTTVVDSIAIGSPHASERRPAPARPSKVLQRKKLIVQHKSSDPHIHDSDLISGRGVEGDSKMRPLHRSSALGISKMHHKKRITVTQQTSDPIRSTSVNKSNGGYTRPEFSGEQLSSGRENTGYETFSTTTPLPEYPPDLQANPPRQKSISPVLEHQPANLLPPPLDEALDQVRYPRNGAYGTGFELDGSSPDAASYIAAEATARPAKALPRRHLARGVTTVTGVERKTLIGGAYTSNSGIAAFPSKFVNQKTPPRQPVAGLPEQYLKSVRSGSSMVDSDALSQAAPKTALHDSDSLTTPVKKPAPFVMHEGSLNERNTIAAEIERLEQLVNSNKEHFNAPTLTDKDSKLALPKEFEPLLSDPRLFEDALKEIKEENKALGINESAIDALLLETSGSQASLISSKKRAGGDARWSKWGDWGECLCGQQLRTRACETADGTQVSGCTGSTYESRSCTGGSCLTA</sequence>
<keyword evidence="1" id="KW-0677">Repeat</keyword>
<feature type="compositionally biased region" description="Basic and acidic residues" evidence="3">
    <location>
        <begin position="210"/>
        <end position="221"/>
    </location>
</feature>
<dbReference type="PANTHER" id="PTHR22906">
    <property type="entry name" value="PROPERDIN"/>
    <property type="match status" value="1"/>
</dbReference>
<dbReference type="InterPro" id="IPR000884">
    <property type="entry name" value="TSP1_rpt"/>
</dbReference>
<accession>A0A8R1U4I6</accession>
<feature type="region of interest" description="Disordered" evidence="3">
    <location>
        <begin position="1128"/>
        <end position="1148"/>
    </location>
</feature>
<dbReference type="PANTHER" id="PTHR22906:SF54">
    <property type="entry name" value="IG-LIKE DOMAIN-CONTAINING PROTEIN"/>
    <property type="match status" value="1"/>
</dbReference>
<reference evidence="4" key="2">
    <citation type="submission" date="2022-06" db="UniProtKB">
        <authorList>
            <consortium name="EnsemblMetazoa"/>
        </authorList>
    </citation>
    <scope>IDENTIFICATION</scope>
    <source>
        <strain evidence="4">PS312</strain>
    </source>
</reference>
<protein>
    <submittedName>
        <fullName evidence="4">Uncharacterized protein</fullName>
    </submittedName>
</protein>
<gene>
    <name evidence="4" type="primary">WBGene00094416</name>
</gene>
<organism evidence="4 5">
    <name type="scientific">Pristionchus pacificus</name>
    <name type="common">Parasitic nematode worm</name>
    <dbReference type="NCBI Taxonomy" id="54126"/>
    <lineage>
        <taxon>Eukaryota</taxon>
        <taxon>Metazoa</taxon>
        <taxon>Ecdysozoa</taxon>
        <taxon>Nematoda</taxon>
        <taxon>Chromadorea</taxon>
        <taxon>Rhabditida</taxon>
        <taxon>Rhabditina</taxon>
        <taxon>Diplogasteromorpha</taxon>
        <taxon>Diplogasteroidea</taxon>
        <taxon>Neodiplogasteridae</taxon>
        <taxon>Pristionchus</taxon>
    </lineage>
</organism>
<evidence type="ECO:0000313" key="5">
    <source>
        <dbReference type="Proteomes" id="UP000005239"/>
    </source>
</evidence>
<proteinExistence type="predicted"/>
<feature type="region of interest" description="Disordered" evidence="3">
    <location>
        <begin position="323"/>
        <end position="350"/>
    </location>
</feature>
<feature type="compositionally biased region" description="Polar residues" evidence="3">
    <location>
        <begin position="963"/>
        <end position="982"/>
    </location>
</feature>
<keyword evidence="2" id="KW-1015">Disulfide bond</keyword>
<feature type="region of interest" description="Disordered" evidence="3">
    <location>
        <begin position="890"/>
        <end position="913"/>
    </location>
</feature>
<feature type="compositionally biased region" description="Polar residues" evidence="3">
    <location>
        <begin position="327"/>
        <end position="338"/>
    </location>
</feature>